<dbReference type="Gene3D" id="3.30.2010.20">
    <property type="match status" value="1"/>
</dbReference>
<dbReference type="EMBL" id="LAZR01050389">
    <property type="protein sequence ID" value="KKK87466.1"/>
    <property type="molecule type" value="Genomic_DNA"/>
</dbReference>
<dbReference type="InterPro" id="IPR010428">
    <property type="entry name" value="Zincin_1"/>
</dbReference>
<sequence length="141" mass="15369">MQAAMTRAGTNPSPDFATLVTDVVQDIVTHHPDAAVRQAILEDPIYMRMQPTAEERAAIAPPVSKSDIVLGIHHGRWDIAQQHHFIVLYQNGIGQGARGNALAMEQQVRETLLHEVDHHLGRNHTLGSVLVAATLLHTQGG</sequence>
<evidence type="ECO:0000313" key="1">
    <source>
        <dbReference type="EMBL" id="KKK87466.1"/>
    </source>
</evidence>
<dbReference type="SUPFAM" id="SSF55486">
    <property type="entry name" value="Metalloproteases ('zincins'), catalytic domain"/>
    <property type="match status" value="1"/>
</dbReference>
<dbReference type="Pfam" id="PF06262">
    <property type="entry name" value="Zincin_1"/>
    <property type="match status" value="1"/>
</dbReference>
<dbReference type="InterPro" id="IPR038555">
    <property type="entry name" value="Zincin_1_sf"/>
</dbReference>
<reference evidence="1" key="1">
    <citation type="journal article" date="2015" name="Nature">
        <title>Complex archaea that bridge the gap between prokaryotes and eukaryotes.</title>
        <authorList>
            <person name="Spang A."/>
            <person name="Saw J.H."/>
            <person name="Jorgensen S.L."/>
            <person name="Zaremba-Niedzwiedzka K."/>
            <person name="Martijn J."/>
            <person name="Lind A.E."/>
            <person name="van Eijk R."/>
            <person name="Schleper C."/>
            <person name="Guy L."/>
            <person name="Ettema T.J."/>
        </authorList>
    </citation>
    <scope>NUCLEOTIDE SEQUENCE</scope>
</reference>
<protein>
    <submittedName>
        <fullName evidence="1">Uncharacterized protein</fullName>
    </submittedName>
</protein>
<name>A0A0F9BSY0_9ZZZZ</name>
<organism evidence="1">
    <name type="scientific">marine sediment metagenome</name>
    <dbReference type="NCBI Taxonomy" id="412755"/>
    <lineage>
        <taxon>unclassified sequences</taxon>
        <taxon>metagenomes</taxon>
        <taxon>ecological metagenomes</taxon>
    </lineage>
</organism>
<comment type="caution">
    <text evidence="1">The sequence shown here is derived from an EMBL/GenBank/DDBJ whole genome shotgun (WGS) entry which is preliminary data.</text>
</comment>
<gene>
    <name evidence="1" type="ORF">LCGC14_2752950</name>
</gene>
<proteinExistence type="predicted"/>
<accession>A0A0F9BSY0</accession>
<dbReference type="AlphaFoldDB" id="A0A0F9BSY0"/>